<accession>A0ABV8UMS0</accession>
<dbReference type="Pfam" id="PF02633">
    <property type="entry name" value="Creatininase"/>
    <property type="match status" value="1"/>
</dbReference>
<keyword evidence="3" id="KW-0378">Hydrolase</keyword>
<keyword evidence="2" id="KW-0479">Metal-binding</keyword>
<evidence type="ECO:0000256" key="1">
    <source>
        <dbReference type="ARBA" id="ARBA00001947"/>
    </source>
</evidence>
<dbReference type="Proteomes" id="UP001595799">
    <property type="component" value="Unassembled WGS sequence"/>
</dbReference>
<dbReference type="RefSeq" id="WP_382422382.1">
    <property type="nucleotide sequence ID" value="NZ_JBHSCW010000005.1"/>
</dbReference>
<comment type="caution">
    <text evidence="7">The sequence shown here is derived from an EMBL/GenBank/DDBJ whole genome shotgun (WGS) entry which is preliminary data.</text>
</comment>
<comment type="cofactor">
    <cofactor evidence="1">
        <name>Zn(2+)</name>
        <dbReference type="ChEBI" id="CHEBI:29105"/>
    </cofactor>
</comment>
<evidence type="ECO:0000256" key="6">
    <source>
        <dbReference type="SAM" id="MobiDB-lite"/>
    </source>
</evidence>
<protein>
    <submittedName>
        <fullName evidence="7">Creatininase family protein</fullName>
    </submittedName>
</protein>
<gene>
    <name evidence="7" type="ORF">ACFOW6_10815</name>
</gene>
<name>A0ABV8UMS0_9PROT</name>
<dbReference type="PANTHER" id="PTHR35005:SF1">
    <property type="entry name" value="2-AMINO-5-FORMYLAMINO-6-RIBOSYLAMINOPYRIMIDIN-4(3H)-ONE 5'-MONOPHOSPHATE DEFORMYLASE"/>
    <property type="match status" value="1"/>
</dbReference>
<sequence>MAQDERTWEAGERRRLQLLTWPDIEEYLQSSRSILIPIGSTEQHGPTGLLGTDALCPEVLSRGIAARTGALIAPTLSIGMAQHHLGFPGSISLRPSTLIAVVRDVVTSLASQGFERFFFVNGHGGNIATLQAAFSEIHADVSYGMQSNRPSLQFQLHSWWMMPSVRARSAELFGEAEGSHVTCSEVSLTHFAHGPHMKSRPLSPKIAPKGPIGDSRDFRSRFPDGRIGSDPTLANAEAGETLYEAALEDLCAAWEEFAKTA</sequence>
<evidence type="ECO:0000256" key="2">
    <source>
        <dbReference type="ARBA" id="ARBA00022723"/>
    </source>
</evidence>
<keyword evidence="8" id="KW-1185">Reference proteome</keyword>
<feature type="region of interest" description="Disordered" evidence="6">
    <location>
        <begin position="194"/>
        <end position="217"/>
    </location>
</feature>
<organism evidence="7 8">
    <name type="scientific">Fodinicurvata halophila</name>
    <dbReference type="NCBI Taxonomy" id="1419723"/>
    <lineage>
        <taxon>Bacteria</taxon>
        <taxon>Pseudomonadati</taxon>
        <taxon>Pseudomonadota</taxon>
        <taxon>Alphaproteobacteria</taxon>
        <taxon>Rhodospirillales</taxon>
        <taxon>Rhodovibrionaceae</taxon>
        <taxon>Fodinicurvata</taxon>
    </lineage>
</organism>
<evidence type="ECO:0000313" key="7">
    <source>
        <dbReference type="EMBL" id="MFC4352032.1"/>
    </source>
</evidence>
<evidence type="ECO:0000256" key="3">
    <source>
        <dbReference type="ARBA" id="ARBA00022801"/>
    </source>
</evidence>
<dbReference type="Gene3D" id="3.40.50.10310">
    <property type="entry name" value="Creatininase"/>
    <property type="match status" value="1"/>
</dbReference>
<reference evidence="8" key="1">
    <citation type="journal article" date="2019" name="Int. J. Syst. Evol. Microbiol.">
        <title>The Global Catalogue of Microorganisms (GCM) 10K type strain sequencing project: providing services to taxonomists for standard genome sequencing and annotation.</title>
        <authorList>
            <consortium name="The Broad Institute Genomics Platform"/>
            <consortium name="The Broad Institute Genome Sequencing Center for Infectious Disease"/>
            <person name="Wu L."/>
            <person name="Ma J."/>
        </authorList>
    </citation>
    <scope>NUCLEOTIDE SEQUENCE [LARGE SCALE GENOMIC DNA]</scope>
    <source>
        <strain evidence="8">CECT 8472</strain>
    </source>
</reference>
<dbReference type="InterPro" id="IPR024087">
    <property type="entry name" value="Creatininase-like_sf"/>
</dbReference>
<evidence type="ECO:0000256" key="5">
    <source>
        <dbReference type="ARBA" id="ARBA00024029"/>
    </source>
</evidence>
<comment type="similarity">
    <text evidence="5">Belongs to the creatininase superfamily.</text>
</comment>
<dbReference type="EMBL" id="JBHSCW010000005">
    <property type="protein sequence ID" value="MFC4352032.1"/>
    <property type="molecule type" value="Genomic_DNA"/>
</dbReference>
<evidence type="ECO:0000256" key="4">
    <source>
        <dbReference type="ARBA" id="ARBA00022833"/>
    </source>
</evidence>
<evidence type="ECO:0000313" key="8">
    <source>
        <dbReference type="Proteomes" id="UP001595799"/>
    </source>
</evidence>
<dbReference type="PANTHER" id="PTHR35005">
    <property type="entry name" value="3-DEHYDRO-SCYLLO-INOSOSE HYDROLASE"/>
    <property type="match status" value="1"/>
</dbReference>
<proteinExistence type="inferred from homology"/>
<dbReference type="SUPFAM" id="SSF102215">
    <property type="entry name" value="Creatininase"/>
    <property type="match status" value="1"/>
</dbReference>
<dbReference type="InterPro" id="IPR003785">
    <property type="entry name" value="Creatininase/forma_Hydrolase"/>
</dbReference>
<keyword evidence="4" id="KW-0862">Zinc</keyword>